<sequence length="71" mass="7915">MDQLWVQRPGSGTARTRPTVLLRDKAYSLQANRAHQRSHRSDAVIPEPKDQQGFRKFPGCGSLRIGTLGQA</sequence>
<keyword evidence="3" id="KW-1185">Reference proteome</keyword>
<reference evidence="3" key="1">
    <citation type="submission" date="2016-10" db="EMBL/GenBank/DDBJ databases">
        <authorList>
            <person name="Varghese N."/>
            <person name="Submissions S."/>
        </authorList>
    </citation>
    <scope>NUCLEOTIDE SEQUENCE [LARGE SCALE GENOMIC DNA]</scope>
    <source>
        <strain evidence="3">DSM 20524</strain>
    </source>
</reference>
<dbReference type="Proteomes" id="UP000198929">
    <property type="component" value="Unassembled WGS sequence"/>
</dbReference>
<feature type="compositionally biased region" description="Basic and acidic residues" evidence="1">
    <location>
        <begin position="39"/>
        <end position="53"/>
    </location>
</feature>
<proteinExistence type="predicted"/>
<organism evidence="2 3">
    <name type="scientific">Corynebacterium cystitidis DSM 20524</name>
    <dbReference type="NCBI Taxonomy" id="1121357"/>
    <lineage>
        <taxon>Bacteria</taxon>
        <taxon>Bacillati</taxon>
        <taxon>Actinomycetota</taxon>
        <taxon>Actinomycetes</taxon>
        <taxon>Mycobacteriales</taxon>
        <taxon>Corynebacteriaceae</taxon>
        <taxon>Corynebacterium</taxon>
    </lineage>
</organism>
<name>A0A1H9W068_9CORY</name>
<evidence type="ECO:0000256" key="1">
    <source>
        <dbReference type="SAM" id="MobiDB-lite"/>
    </source>
</evidence>
<evidence type="ECO:0000313" key="2">
    <source>
        <dbReference type="EMBL" id="SES27315.1"/>
    </source>
</evidence>
<feature type="region of interest" description="Disordered" evidence="1">
    <location>
        <begin position="30"/>
        <end position="59"/>
    </location>
</feature>
<evidence type="ECO:0000313" key="3">
    <source>
        <dbReference type="Proteomes" id="UP000198929"/>
    </source>
</evidence>
<dbReference type="AlphaFoldDB" id="A0A1H9W068"/>
<accession>A0A1H9W068</accession>
<protein>
    <recommendedName>
        <fullName evidence="4">Transposase</fullName>
    </recommendedName>
</protein>
<evidence type="ECO:0008006" key="4">
    <source>
        <dbReference type="Google" id="ProtNLM"/>
    </source>
</evidence>
<gene>
    <name evidence="2" type="ORF">SAMN05661109_02480</name>
</gene>
<dbReference type="EMBL" id="FOGQ01000015">
    <property type="protein sequence ID" value="SES27315.1"/>
    <property type="molecule type" value="Genomic_DNA"/>
</dbReference>